<dbReference type="Gene3D" id="3.40.50.1000">
    <property type="entry name" value="HAD superfamily/HAD-like"/>
    <property type="match status" value="1"/>
</dbReference>
<gene>
    <name evidence="2" type="ORF">GCM10020367_63850</name>
</gene>
<reference evidence="3" key="1">
    <citation type="journal article" date="2019" name="Int. J. Syst. Evol. Microbiol.">
        <title>The Global Catalogue of Microorganisms (GCM) 10K type strain sequencing project: providing services to taxonomists for standard genome sequencing and annotation.</title>
        <authorList>
            <consortium name="The Broad Institute Genomics Platform"/>
            <consortium name="The Broad Institute Genome Sequencing Center for Infectious Disease"/>
            <person name="Wu L."/>
            <person name="Ma J."/>
        </authorList>
    </citation>
    <scope>NUCLEOTIDE SEQUENCE [LARGE SCALE GENOMIC DNA]</scope>
    <source>
        <strain evidence="3">JCM 9651</strain>
    </source>
</reference>
<feature type="region of interest" description="Disordered" evidence="1">
    <location>
        <begin position="477"/>
        <end position="498"/>
    </location>
</feature>
<sequence>MAAFGAARTKNSFLQARYKRLTARRGPIKALVAVGHSIMTAVWHMLHDNVPYHELGGSLRAALALRTRPRLPPGRLGLLHRGPRASEVLRGGGDVGSQRGALVQQMSVAEIRVKAHHRPGVMRAPTPVASDWVTANEACPTPASPGLATPTQRPEYRTEQLLRCRKATAGGRRKGAVRLFGSWGLSATAEFHPFPRGALSPVQLRLEGVHCGEAFHMPVIFFDIGATLADAFVEPNGSLTLQPRPRVMAVLDALREVRTGIISNPGPGEGAAARAAAALHKAFPGRFTDEALVHWGVKGSRRIFAQAVASTGGAAADDCVFVGEDVQERAFAREAGMRTAAHPVFAFAAMEERPVFRTQIELAESLGVAELATTVNKTEAVVVQIVSEQLVLAMVTTQGAEALEHAGFTVNLQGPVDGTAAFAIRDDQPVSAAESLADAPQEAPNGIEGRSSTGEGEQSDDAERRATEKFINDLLERGEAVFEGEDPTPSTTHVIKREDDGRLTARRLRFFH</sequence>
<dbReference type="InterPro" id="IPR036412">
    <property type="entry name" value="HAD-like_sf"/>
</dbReference>
<evidence type="ECO:0000313" key="3">
    <source>
        <dbReference type="Proteomes" id="UP001499990"/>
    </source>
</evidence>
<keyword evidence="3" id="KW-1185">Reference proteome</keyword>
<name>A0ABP6SLW3_9ACTN</name>
<comment type="caution">
    <text evidence="2">The sequence shown here is derived from an EMBL/GenBank/DDBJ whole genome shotgun (WGS) entry which is preliminary data.</text>
</comment>
<organism evidence="2 3">
    <name type="scientific">Streptomyces sannanensis</name>
    <dbReference type="NCBI Taxonomy" id="285536"/>
    <lineage>
        <taxon>Bacteria</taxon>
        <taxon>Bacillati</taxon>
        <taxon>Actinomycetota</taxon>
        <taxon>Actinomycetes</taxon>
        <taxon>Kitasatosporales</taxon>
        <taxon>Streptomycetaceae</taxon>
        <taxon>Streptomyces</taxon>
    </lineage>
</organism>
<evidence type="ECO:0000256" key="1">
    <source>
        <dbReference type="SAM" id="MobiDB-lite"/>
    </source>
</evidence>
<accession>A0ABP6SLW3</accession>
<dbReference type="Proteomes" id="UP001499990">
    <property type="component" value="Unassembled WGS sequence"/>
</dbReference>
<proteinExistence type="predicted"/>
<protein>
    <submittedName>
        <fullName evidence="2">Uncharacterized protein</fullName>
    </submittedName>
</protein>
<dbReference type="EMBL" id="BAAAYL010000001">
    <property type="protein sequence ID" value="GAA3379608.1"/>
    <property type="molecule type" value="Genomic_DNA"/>
</dbReference>
<dbReference type="SUPFAM" id="SSF56784">
    <property type="entry name" value="HAD-like"/>
    <property type="match status" value="1"/>
</dbReference>
<dbReference type="InterPro" id="IPR023214">
    <property type="entry name" value="HAD_sf"/>
</dbReference>
<feature type="region of interest" description="Disordered" evidence="1">
    <location>
        <begin position="431"/>
        <end position="463"/>
    </location>
</feature>
<evidence type="ECO:0000313" key="2">
    <source>
        <dbReference type="EMBL" id="GAA3379608.1"/>
    </source>
</evidence>